<organism evidence="1 2">
    <name type="scientific">Funneliformis geosporum</name>
    <dbReference type="NCBI Taxonomy" id="1117311"/>
    <lineage>
        <taxon>Eukaryota</taxon>
        <taxon>Fungi</taxon>
        <taxon>Fungi incertae sedis</taxon>
        <taxon>Mucoromycota</taxon>
        <taxon>Glomeromycotina</taxon>
        <taxon>Glomeromycetes</taxon>
        <taxon>Glomerales</taxon>
        <taxon>Glomeraceae</taxon>
        <taxon>Funneliformis</taxon>
    </lineage>
</organism>
<name>A0A9W4ST43_9GLOM</name>
<dbReference type="EMBL" id="CAMKVN010002092">
    <property type="protein sequence ID" value="CAI2179534.1"/>
    <property type="molecule type" value="Genomic_DNA"/>
</dbReference>
<comment type="caution">
    <text evidence="1">The sequence shown here is derived from an EMBL/GenBank/DDBJ whole genome shotgun (WGS) entry which is preliminary data.</text>
</comment>
<gene>
    <name evidence="1" type="ORF">FWILDA_LOCUS9137</name>
</gene>
<evidence type="ECO:0000313" key="2">
    <source>
        <dbReference type="Proteomes" id="UP001153678"/>
    </source>
</evidence>
<dbReference type="AlphaFoldDB" id="A0A9W4ST43"/>
<accession>A0A9W4ST43</accession>
<sequence>MNNHVATLLKIWDLKAFIQENVGFSVHIPYQKPVITEIHCQIYLE</sequence>
<protein>
    <submittedName>
        <fullName evidence="1">15577_t:CDS:1</fullName>
    </submittedName>
</protein>
<dbReference type="Proteomes" id="UP001153678">
    <property type="component" value="Unassembled WGS sequence"/>
</dbReference>
<evidence type="ECO:0000313" key="1">
    <source>
        <dbReference type="EMBL" id="CAI2179534.1"/>
    </source>
</evidence>
<keyword evidence="2" id="KW-1185">Reference proteome</keyword>
<reference evidence="1" key="1">
    <citation type="submission" date="2022-08" db="EMBL/GenBank/DDBJ databases">
        <authorList>
            <person name="Kallberg Y."/>
            <person name="Tangrot J."/>
            <person name="Rosling A."/>
        </authorList>
    </citation>
    <scope>NUCLEOTIDE SEQUENCE</scope>
    <source>
        <strain evidence="1">Wild A</strain>
    </source>
</reference>
<proteinExistence type="predicted"/>